<dbReference type="InterPro" id="IPR023828">
    <property type="entry name" value="Peptidase_S8_Ser-AS"/>
</dbReference>
<dbReference type="PROSITE" id="PS51892">
    <property type="entry name" value="SUBTILASE"/>
    <property type="match status" value="1"/>
</dbReference>
<sequence>MGIHLRYVSIGLLLILTTILMGASNDGITGTLRYPDRPSAPKIDDDEIQSVIITTKESLTTEVYELLKKETSIKVHQQFSVAFTGYSISGPRKVINKLKQIQSVDNIYPNQTYQVTIDQSVPYIGAEEIRSYLDADQQHLTGKGIKVGVIDTGVDYTHPDLRNNYRGGYDLVDQDKDPMETKANEGLPTIHGTHVAGIIAANGQMKGVAPESEIIAYRALGPGGMGTSEQVIAAIEKAIEDKVDIINLSLGNDVNGPDWPTSIALNKAVESGIVAVTSSGNSGPQIWTVGSPGTALNAISVGASTPPIELPYVTIGTSNRQIEVTPMQGSKPWKFKRGEKLVFGKLGLADDLGDDVKGNIVLVERGKIPFSEKARNAMEKGATGVIIYNNANGSFSGGLDRDFDIPVVSISKEDGEYLRSKLTKNSFINTIYKQVKDTMADFSSRGPVTYTWDIKPDVVAPGVAIDSTVPKGYESLQGTSMAAPHVAGAAALIKQAHPEWTPEQIKASLMNTAVRIGDQNKMYEPVIQGAGRIQVDKAVHAQTLVYPSSFSLGMFHNEHPRTKRSVLITIENITNQVQSYSFELPKAEMGIQWDLPLPFSLKAHEKKTVSISIDMTPSIIKEGIYSNWITLHTEHGQVNVPYLFVIEEPNYPRIMTFQFSPGDEQDTYRYEAYLPGGAEEFGIALYDPDTFRFITYLDYKQQISRGNLEGSVNIKELGLKGVYKALVFAKNKGREDTIEAEILVDDAIVLEERSKNKFELK</sequence>
<feature type="active site" description="Charge relay system" evidence="8">
    <location>
        <position position="480"/>
    </location>
</feature>
<evidence type="ECO:0000313" key="13">
    <source>
        <dbReference type="Proteomes" id="UP001597214"/>
    </source>
</evidence>
<evidence type="ECO:0000256" key="4">
    <source>
        <dbReference type="ARBA" id="ARBA00022670"/>
    </source>
</evidence>
<accession>A0ABW4LJA9</accession>
<dbReference type="Gene3D" id="3.40.50.200">
    <property type="entry name" value="Peptidase S8/S53 domain"/>
    <property type="match status" value="1"/>
</dbReference>
<keyword evidence="13" id="KW-1185">Reference proteome</keyword>
<dbReference type="InterPro" id="IPR050131">
    <property type="entry name" value="Peptidase_S8_subtilisin-like"/>
</dbReference>
<dbReference type="InterPro" id="IPR022398">
    <property type="entry name" value="Peptidase_S8_His-AS"/>
</dbReference>
<evidence type="ECO:0000259" key="11">
    <source>
        <dbReference type="Pfam" id="PF02225"/>
    </source>
</evidence>
<feature type="active site" description="Charge relay system" evidence="8">
    <location>
        <position position="191"/>
    </location>
</feature>
<evidence type="ECO:0000256" key="7">
    <source>
        <dbReference type="ARBA" id="ARBA00022825"/>
    </source>
</evidence>
<dbReference type="InterPro" id="IPR036852">
    <property type="entry name" value="Peptidase_S8/S53_dom_sf"/>
</dbReference>
<keyword evidence="4 8" id="KW-0645">Protease</keyword>
<dbReference type="PRINTS" id="PR00723">
    <property type="entry name" value="SUBTILISIN"/>
</dbReference>
<dbReference type="CDD" id="cd07474">
    <property type="entry name" value="Peptidases_S8_subtilisin_Vpr-like"/>
    <property type="match status" value="1"/>
</dbReference>
<feature type="domain" description="Peptidase S8/S53" evidence="10">
    <location>
        <begin position="142"/>
        <end position="517"/>
    </location>
</feature>
<evidence type="ECO:0000256" key="2">
    <source>
        <dbReference type="ARBA" id="ARBA00022512"/>
    </source>
</evidence>
<keyword evidence="5" id="KW-0732">Signal</keyword>
<evidence type="ECO:0000259" key="10">
    <source>
        <dbReference type="Pfam" id="PF00082"/>
    </source>
</evidence>
<dbReference type="PANTHER" id="PTHR43806">
    <property type="entry name" value="PEPTIDASE S8"/>
    <property type="match status" value="1"/>
</dbReference>
<keyword evidence="6 8" id="KW-0378">Hydrolase</keyword>
<evidence type="ECO:0000256" key="5">
    <source>
        <dbReference type="ARBA" id="ARBA00022729"/>
    </source>
</evidence>
<gene>
    <name evidence="12" type="ORF">ACFSCX_01335</name>
</gene>
<dbReference type="InterPro" id="IPR023827">
    <property type="entry name" value="Peptidase_S8_Asp-AS"/>
</dbReference>
<evidence type="ECO:0000256" key="1">
    <source>
        <dbReference type="ARBA" id="ARBA00011073"/>
    </source>
</evidence>
<dbReference type="SUPFAM" id="SSF52025">
    <property type="entry name" value="PA domain"/>
    <property type="match status" value="1"/>
</dbReference>
<reference evidence="13" key="1">
    <citation type="journal article" date="2019" name="Int. J. Syst. Evol. Microbiol.">
        <title>The Global Catalogue of Microorganisms (GCM) 10K type strain sequencing project: providing services to taxonomists for standard genome sequencing and annotation.</title>
        <authorList>
            <consortium name="The Broad Institute Genomics Platform"/>
            <consortium name="The Broad Institute Genome Sequencing Center for Infectious Disease"/>
            <person name="Wu L."/>
            <person name="Ma J."/>
        </authorList>
    </citation>
    <scope>NUCLEOTIDE SEQUENCE [LARGE SCALE GENOMIC DNA]</scope>
    <source>
        <strain evidence="13">CCUG 49339</strain>
    </source>
</reference>
<organism evidence="12 13">
    <name type="scientific">Bacillus salitolerans</name>
    <dbReference type="NCBI Taxonomy" id="1437434"/>
    <lineage>
        <taxon>Bacteria</taxon>
        <taxon>Bacillati</taxon>
        <taxon>Bacillota</taxon>
        <taxon>Bacilli</taxon>
        <taxon>Bacillales</taxon>
        <taxon>Bacillaceae</taxon>
        <taxon>Bacillus</taxon>
    </lineage>
</organism>
<protein>
    <submittedName>
        <fullName evidence="12">S8 family serine peptidase</fullName>
    </submittedName>
</protein>
<name>A0ABW4LJA9_9BACI</name>
<dbReference type="InterPro" id="IPR015500">
    <property type="entry name" value="Peptidase_S8_subtilisin-rel"/>
</dbReference>
<proteinExistence type="inferred from homology"/>
<dbReference type="PROSITE" id="PS00136">
    <property type="entry name" value="SUBTILASE_ASP"/>
    <property type="match status" value="1"/>
</dbReference>
<comment type="caution">
    <text evidence="12">The sequence shown here is derived from an EMBL/GenBank/DDBJ whole genome shotgun (WGS) entry which is preliminary data.</text>
</comment>
<evidence type="ECO:0000256" key="3">
    <source>
        <dbReference type="ARBA" id="ARBA00022525"/>
    </source>
</evidence>
<feature type="active site" description="Charge relay system" evidence="8">
    <location>
        <position position="151"/>
    </location>
</feature>
<dbReference type="CDD" id="cd02133">
    <property type="entry name" value="PA_C5a_like"/>
    <property type="match status" value="1"/>
</dbReference>
<dbReference type="PROSITE" id="PS00137">
    <property type="entry name" value="SUBTILASE_HIS"/>
    <property type="match status" value="1"/>
</dbReference>
<dbReference type="InterPro" id="IPR000209">
    <property type="entry name" value="Peptidase_S8/S53_dom"/>
</dbReference>
<dbReference type="PANTHER" id="PTHR43806:SF65">
    <property type="entry name" value="SERINE PROTEASE APRX"/>
    <property type="match status" value="1"/>
</dbReference>
<keyword evidence="3" id="KW-0964">Secreted</keyword>
<dbReference type="Pfam" id="PF00082">
    <property type="entry name" value="Peptidase_S8"/>
    <property type="match status" value="1"/>
</dbReference>
<evidence type="ECO:0000256" key="6">
    <source>
        <dbReference type="ARBA" id="ARBA00022801"/>
    </source>
</evidence>
<keyword evidence="7 8" id="KW-0720">Serine protease</keyword>
<dbReference type="PROSITE" id="PS00138">
    <property type="entry name" value="SUBTILASE_SER"/>
    <property type="match status" value="1"/>
</dbReference>
<dbReference type="InterPro" id="IPR046450">
    <property type="entry name" value="PA_dom_sf"/>
</dbReference>
<evidence type="ECO:0000256" key="8">
    <source>
        <dbReference type="PROSITE-ProRule" id="PRU01240"/>
    </source>
</evidence>
<dbReference type="RefSeq" id="WP_377926288.1">
    <property type="nucleotide sequence ID" value="NZ_JBHUEM010000001.1"/>
</dbReference>
<dbReference type="SUPFAM" id="SSF52743">
    <property type="entry name" value="Subtilisin-like"/>
    <property type="match status" value="1"/>
</dbReference>
<dbReference type="EMBL" id="JBHUEM010000001">
    <property type="protein sequence ID" value="MFD1735196.1"/>
    <property type="molecule type" value="Genomic_DNA"/>
</dbReference>
<dbReference type="InterPro" id="IPR034213">
    <property type="entry name" value="S8_Vpr-like"/>
</dbReference>
<dbReference type="Proteomes" id="UP001597214">
    <property type="component" value="Unassembled WGS sequence"/>
</dbReference>
<keyword evidence="2" id="KW-0134">Cell wall</keyword>
<dbReference type="Pfam" id="PF02225">
    <property type="entry name" value="PA"/>
    <property type="match status" value="1"/>
</dbReference>
<evidence type="ECO:0000313" key="12">
    <source>
        <dbReference type="EMBL" id="MFD1735196.1"/>
    </source>
</evidence>
<dbReference type="InterPro" id="IPR003137">
    <property type="entry name" value="PA_domain"/>
</dbReference>
<dbReference type="Gene3D" id="3.50.30.30">
    <property type="match status" value="1"/>
</dbReference>
<comment type="similarity">
    <text evidence="1 8 9">Belongs to the peptidase S8 family.</text>
</comment>
<feature type="domain" description="PA" evidence="11">
    <location>
        <begin position="353"/>
        <end position="418"/>
    </location>
</feature>
<evidence type="ECO:0000256" key="9">
    <source>
        <dbReference type="RuleBase" id="RU003355"/>
    </source>
</evidence>